<protein>
    <submittedName>
        <fullName evidence="1">Uncharacterized protein</fullName>
    </submittedName>
</protein>
<dbReference type="EMBL" id="JABSTR010000006">
    <property type="protein sequence ID" value="KAH9372341.1"/>
    <property type="molecule type" value="Genomic_DNA"/>
</dbReference>
<reference evidence="1 2" key="1">
    <citation type="journal article" date="2020" name="Cell">
        <title>Large-Scale Comparative Analyses of Tick Genomes Elucidate Their Genetic Diversity and Vector Capacities.</title>
        <authorList>
            <consortium name="Tick Genome and Microbiome Consortium (TIGMIC)"/>
            <person name="Jia N."/>
            <person name="Wang J."/>
            <person name="Shi W."/>
            <person name="Du L."/>
            <person name="Sun Y."/>
            <person name="Zhan W."/>
            <person name="Jiang J.F."/>
            <person name="Wang Q."/>
            <person name="Zhang B."/>
            <person name="Ji P."/>
            <person name="Bell-Sakyi L."/>
            <person name="Cui X.M."/>
            <person name="Yuan T.T."/>
            <person name="Jiang B.G."/>
            <person name="Yang W.F."/>
            <person name="Lam T.T."/>
            <person name="Chang Q.C."/>
            <person name="Ding S.J."/>
            <person name="Wang X.J."/>
            <person name="Zhu J.G."/>
            <person name="Ruan X.D."/>
            <person name="Zhao L."/>
            <person name="Wei J.T."/>
            <person name="Ye R.Z."/>
            <person name="Que T.C."/>
            <person name="Du C.H."/>
            <person name="Zhou Y.H."/>
            <person name="Cheng J.X."/>
            <person name="Dai P.F."/>
            <person name="Guo W.B."/>
            <person name="Han X.H."/>
            <person name="Huang E.J."/>
            <person name="Li L.F."/>
            <person name="Wei W."/>
            <person name="Gao Y.C."/>
            <person name="Liu J.Z."/>
            <person name="Shao H.Z."/>
            <person name="Wang X."/>
            <person name="Wang C.C."/>
            <person name="Yang T.C."/>
            <person name="Huo Q.B."/>
            <person name="Li W."/>
            <person name="Chen H.Y."/>
            <person name="Chen S.E."/>
            <person name="Zhou L.G."/>
            <person name="Ni X.B."/>
            <person name="Tian J.H."/>
            <person name="Sheng Y."/>
            <person name="Liu T."/>
            <person name="Pan Y.S."/>
            <person name="Xia L.Y."/>
            <person name="Li J."/>
            <person name="Zhao F."/>
            <person name="Cao W.C."/>
        </authorList>
    </citation>
    <scope>NUCLEOTIDE SEQUENCE [LARGE SCALE GENOMIC DNA]</scope>
    <source>
        <strain evidence="1">HaeL-2018</strain>
    </source>
</reference>
<evidence type="ECO:0000313" key="2">
    <source>
        <dbReference type="Proteomes" id="UP000821853"/>
    </source>
</evidence>
<dbReference type="OMA" id="QARHTCK"/>
<keyword evidence="2" id="KW-1185">Reference proteome</keyword>
<evidence type="ECO:0000313" key="1">
    <source>
        <dbReference type="EMBL" id="KAH9372341.1"/>
    </source>
</evidence>
<dbReference type="Proteomes" id="UP000821853">
    <property type="component" value="Chromosome 4"/>
</dbReference>
<organism evidence="1 2">
    <name type="scientific">Haemaphysalis longicornis</name>
    <name type="common">Bush tick</name>
    <dbReference type="NCBI Taxonomy" id="44386"/>
    <lineage>
        <taxon>Eukaryota</taxon>
        <taxon>Metazoa</taxon>
        <taxon>Ecdysozoa</taxon>
        <taxon>Arthropoda</taxon>
        <taxon>Chelicerata</taxon>
        <taxon>Arachnida</taxon>
        <taxon>Acari</taxon>
        <taxon>Parasitiformes</taxon>
        <taxon>Ixodida</taxon>
        <taxon>Ixodoidea</taxon>
        <taxon>Ixodidae</taxon>
        <taxon>Haemaphysalinae</taxon>
        <taxon>Haemaphysalis</taxon>
    </lineage>
</organism>
<sequence length="116" mass="13386">MTLFGVEYPCSLYRKTIPVCDVCHEVAHQATACPQPNVNAYHRCGLRDLQARHTCKYNCTPCGRSHLTAAKGCPKRFRVPFLLKRRESAKRRLEELTSMDDLDPQHGRRDRCSIHF</sequence>
<proteinExistence type="predicted"/>
<comment type="caution">
    <text evidence="1">The sequence shown here is derived from an EMBL/GenBank/DDBJ whole genome shotgun (WGS) entry which is preliminary data.</text>
</comment>
<dbReference type="VEuPathDB" id="VectorBase:HLOH_048920"/>
<gene>
    <name evidence="1" type="ORF">HPB48_010082</name>
</gene>
<dbReference type="OrthoDB" id="10457805at2759"/>
<accession>A0A9J6GAF7</accession>
<name>A0A9J6GAF7_HAELO</name>
<dbReference type="AlphaFoldDB" id="A0A9J6GAF7"/>